<organism evidence="2 3">
    <name type="scientific">Candidatus Glassbacteria bacterium RIFCSPLOWO2_12_FULL_58_11</name>
    <dbReference type="NCBI Taxonomy" id="1817867"/>
    <lineage>
        <taxon>Bacteria</taxon>
        <taxon>Candidatus Glassiibacteriota</taxon>
    </lineage>
</organism>
<evidence type="ECO:0000313" key="2">
    <source>
        <dbReference type="EMBL" id="OGG04490.1"/>
    </source>
</evidence>
<dbReference type="AlphaFoldDB" id="A0A1F5YWB6"/>
<sequence length="248" mass="28467">MKNLKVTQSAFKDRIAQVEEQFRAWEAEGHRLHEKIARQEVRFITISREYGCAGFRIADSLAGILNHDQQDKLAHWTVYDQKLIDLVCSDHKLNRVLVESLDRQRKFALGDLITGMFTSEPSTIKIFKKFAETIFQLAAHGNVIIIGRASSIITSKLSGGLHLRIMAPLEWRVKQVANYEKIEDPKKAHRYVLKNDNERGKFAEDFLGKDLKDPVYYDMVLNQERLGVNGIVKLVLDVMEFRVEKPAG</sequence>
<feature type="coiled-coil region" evidence="1">
    <location>
        <begin position="1"/>
        <end position="28"/>
    </location>
</feature>
<dbReference type="Proteomes" id="UP000179129">
    <property type="component" value="Unassembled WGS sequence"/>
</dbReference>
<evidence type="ECO:0008006" key="4">
    <source>
        <dbReference type="Google" id="ProtNLM"/>
    </source>
</evidence>
<dbReference type="Gene3D" id="3.40.50.300">
    <property type="entry name" value="P-loop containing nucleotide triphosphate hydrolases"/>
    <property type="match status" value="1"/>
</dbReference>
<keyword evidence="1" id="KW-0175">Coiled coil</keyword>
<accession>A0A1F5YWB6</accession>
<comment type="caution">
    <text evidence="2">The sequence shown here is derived from an EMBL/GenBank/DDBJ whole genome shotgun (WGS) entry which is preliminary data.</text>
</comment>
<gene>
    <name evidence="2" type="ORF">A3F83_13145</name>
</gene>
<dbReference type="InterPro" id="IPR027417">
    <property type="entry name" value="P-loop_NTPase"/>
</dbReference>
<dbReference type="STRING" id="1817867.A3F83_13145"/>
<name>A0A1F5YWB6_9BACT</name>
<protein>
    <recommendedName>
        <fullName evidence="4">Cytidylate kinase</fullName>
    </recommendedName>
</protein>
<evidence type="ECO:0000256" key="1">
    <source>
        <dbReference type="SAM" id="Coils"/>
    </source>
</evidence>
<dbReference type="Pfam" id="PF13189">
    <property type="entry name" value="Cytidylate_kin2"/>
    <property type="match status" value="1"/>
</dbReference>
<proteinExistence type="predicted"/>
<dbReference type="EMBL" id="MFIX01000119">
    <property type="protein sequence ID" value="OGG04490.1"/>
    <property type="molecule type" value="Genomic_DNA"/>
</dbReference>
<evidence type="ECO:0000313" key="3">
    <source>
        <dbReference type="Proteomes" id="UP000179129"/>
    </source>
</evidence>
<reference evidence="2 3" key="1">
    <citation type="journal article" date="2016" name="Nat. Commun.">
        <title>Thousands of microbial genomes shed light on interconnected biogeochemical processes in an aquifer system.</title>
        <authorList>
            <person name="Anantharaman K."/>
            <person name="Brown C.T."/>
            <person name="Hug L.A."/>
            <person name="Sharon I."/>
            <person name="Castelle C.J."/>
            <person name="Probst A.J."/>
            <person name="Thomas B.C."/>
            <person name="Singh A."/>
            <person name="Wilkins M.J."/>
            <person name="Karaoz U."/>
            <person name="Brodie E.L."/>
            <person name="Williams K.H."/>
            <person name="Hubbard S.S."/>
            <person name="Banfield J.F."/>
        </authorList>
    </citation>
    <scope>NUCLEOTIDE SEQUENCE [LARGE SCALE GENOMIC DNA]</scope>
</reference>